<organism evidence="1 2">
    <name type="scientific">Thalassoglobus neptunius</name>
    <dbReference type="NCBI Taxonomy" id="1938619"/>
    <lineage>
        <taxon>Bacteria</taxon>
        <taxon>Pseudomonadati</taxon>
        <taxon>Planctomycetota</taxon>
        <taxon>Planctomycetia</taxon>
        <taxon>Planctomycetales</taxon>
        <taxon>Planctomycetaceae</taxon>
        <taxon>Thalassoglobus</taxon>
    </lineage>
</organism>
<proteinExistence type="predicted"/>
<keyword evidence="2" id="KW-1185">Reference proteome</keyword>
<protein>
    <recommendedName>
        <fullName evidence="3">RNA polymerase sigma factor</fullName>
    </recommendedName>
</protein>
<comment type="caution">
    <text evidence="1">The sequence shown here is derived from an EMBL/GenBank/DDBJ whole genome shotgun (WGS) entry which is preliminary data.</text>
</comment>
<dbReference type="OrthoDB" id="270411at2"/>
<sequence>MPTDIASPVPFQTTRWTLVRSADRGVASAESRDALAELCQIYWYPLYAFARRRGSQSADAQEQVQGFLSELLSGALISKAEAAKGKFRSFLLKSFQLFLSNERRRENAQKRGGGCVVFSIDAAVGEERYSHEPVEKVTPEALFERQWALTILEQVVEQLRQDYRSKGKEPLFERLLPHLTQKETARPYQQIAESLAMNETAVKVAAFRLRKRFRELLREVIADTIDETGADAIDDELNSFARSLSS</sequence>
<name>A0A5C5X7T0_9PLAN</name>
<accession>A0A5C5X7T0</accession>
<dbReference type="Gene3D" id="1.10.1740.10">
    <property type="match status" value="1"/>
</dbReference>
<dbReference type="RefSeq" id="WP_146509331.1">
    <property type="nucleotide sequence ID" value="NZ_SIHI01000001.1"/>
</dbReference>
<dbReference type="EMBL" id="SIHI01000001">
    <property type="protein sequence ID" value="TWT58729.1"/>
    <property type="molecule type" value="Genomic_DNA"/>
</dbReference>
<evidence type="ECO:0000313" key="1">
    <source>
        <dbReference type="EMBL" id="TWT58729.1"/>
    </source>
</evidence>
<dbReference type="AlphaFoldDB" id="A0A5C5X7T0"/>
<reference evidence="1 2" key="1">
    <citation type="submission" date="2019-02" db="EMBL/GenBank/DDBJ databases">
        <title>Deep-cultivation of Planctomycetes and their phenomic and genomic characterization uncovers novel biology.</title>
        <authorList>
            <person name="Wiegand S."/>
            <person name="Jogler M."/>
            <person name="Boedeker C."/>
            <person name="Pinto D."/>
            <person name="Vollmers J."/>
            <person name="Rivas-Marin E."/>
            <person name="Kohn T."/>
            <person name="Peeters S.H."/>
            <person name="Heuer A."/>
            <person name="Rast P."/>
            <person name="Oberbeckmann S."/>
            <person name="Bunk B."/>
            <person name="Jeske O."/>
            <person name="Meyerdierks A."/>
            <person name="Storesund J.E."/>
            <person name="Kallscheuer N."/>
            <person name="Luecker S."/>
            <person name="Lage O.M."/>
            <person name="Pohl T."/>
            <person name="Merkel B.J."/>
            <person name="Hornburger P."/>
            <person name="Mueller R.-W."/>
            <person name="Bruemmer F."/>
            <person name="Labrenz M."/>
            <person name="Spormann A.M."/>
            <person name="Op Den Camp H."/>
            <person name="Overmann J."/>
            <person name="Amann R."/>
            <person name="Jetten M.S.M."/>
            <person name="Mascher T."/>
            <person name="Medema M.H."/>
            <person name="Devos D.P."/>
            <person name="Kaster A.-K."/>
            <person name="Ovreas L."/>
            <person name="Rohde M."/>
            <person name="Galperin M.Y."/>
            <person name="Jogler C."/>
        </authorList>
    </citation>
    <scope>NUCLEOTIDE SEQUENCE [LARGE SCALE GENOMIC DNA]</scope>
    <source>
        <strain evidence="1 2">KOR42</strain>
    </source>
</reference>
<gene>
    <name evidence="1" type="ORF">KOR42_21150</name>
</gene>
<dbReference type="Proteomes" id="UP000317243">
    <property type="component" value="Unassembled WGS sequence"/>
</dbReference>
<evidence type="ECO:0000313" key="2">
    <source>
        <dbReference type="Proteomes" id="UP000317243"/>
    </source>
</evidence>
<evidence type="ECO:0008006" key="3">
    <source>
        <dbReference type="Google" id="ProtNLM"/>
    </source>
</evidence>